<dbReference type="EMBL" id="OV651816">
    <property type="protein sequence ID" value="CAH1109910.1"/>
    <property type="molecule type" value="Genomic_DNA"/>
</dbReference>
<organism evidence="2 3">
    <name type="scientific">Psylliodes chrysocephalus</name>
    <dbReference type="NCBI Taxonomy" id="3402493"/>
    <lineage>
        <taxon>Eukaryota</taxon>
        <taxon>Metazoa</taxon>
        <taxon>Ecdysozoa</taxon>
        <taxon>Arthropoda</taxon>
        <taxon>Hexapoda</taxon>
        <taxon>Insecta</taxon>
        <taxon>Pterygota</taxon>
        <taxon>Neoptera</taxon>
        <taxon>Endopterygota</taxon>
        <taxon>Coleoptera</taxon>
        <taxon>Polyphaga</taxon>
        <taxon>Cucujiformia</taxon>
        <taxon>Chrysomeloidea</taxon>
        <taxon>Chrysomelidae</taxon>
        <taxon>Galerucinae</taxon>
        <taxon>Alticini</taxon>
        <taxon>Psylliodes</taxon>
    </lineage>
</organism>
<feature type="region of interest" description="Disordered" evidence="1">
    <location>
        <begin position="377"/>
        <end position="399"/>
    </location>
</feature>
<feature type="region of interest" description="Disordered" evidence="1">
    <location>
        <begin position="1"/>
        <end position="107"/>
    </location>
</feature>
<gene>
    <name evidence="2" type="ORF">PSYICH_LOCUS9928</name>
</gene>
<evidence type="ECO:0000313" key="3">
    <source>
        <dbReference type="Proteomes" id="UP001153636"/>
    </source>
</evidence>
<name>A0A9P0GHF1_9CUCU</name>
<reference evidence="2" key="1">
    <citation type="submission" date="2022-01" db="EMBL/GenBank/DDBJ databases">
        <authorList>
            <person name="King R."/>
        </authorList>
    </citation>
    <scope>NUCLEOTIDE SEQUENCE</scope>
</reference>
<evidence type="ECO:0000313" key="2">
    <source>
        <dbReference type="EMBL" id="CAH1109910.1"/>
    </source>
</evidence>
<keyword evidence="3" id="KW-1185">Reference proteome</keyword>
<dbReference type="Proteomes" id="UP001153636">
    <property type="component" value="Chromosome 4"/>
</dbReference>
<protein>
    <recommendedName>
        <fullName evidence="4">Gag-like protein</fullName>
    </recommendedName>
</protein>
<accession>A0A9P0GHF1</accession>
<dbReference type="AlphaFoldDB" id="A0A9P0GHF1"/>
<feature type="compositionally biased region" description="Polar residues" evidence="1">
    <location>
        <begin position="1"/>
        <end position="18"/>
    </location>
</feature>
<sequence length="399" mass="44521">MSETNGTANSDATGTNLDGSFKPQKNLPKSPTGSDTSYVKNKRGDRESTDMEFEESEHEDRPKHKRVKHHRGEEDINEKLEVIKTQKPKDKVSAPLTPEPTQTTERSYAQLATVPQTDRKPPAEWKSPVATKPVSYDTVIKIKEGDNGDPITELKKVLTSKDVEKFQIRRTQTAVVINTKTREEQKHLLKKLENVEKITAKDGTRTQSPMILITGVQKGKSEEELLSNIKQENEDLDELFGQRMESELKRLGARNCKNVFKENIIVSEPSDIIKHILKKGFIYMDLMKYYVEEHISVSMCFKCCRFGHSAKLCNYAIDVCYKCAQRHSGATCQSGKVECINCGRSKSNIVEQDCASTPADDTDDSDIEATETSIVSCESDSAAASSSNRESNSAAPSSS</sequence>
<proteinExistence type="predicted"/>
<evidence type="ECO:0000256" key="1">
    <source>
        <dbReference type="SAM" id="MobiDB-lite"/>
    </source>
</evidence>
<feature type="compositionally biased region" description="Polar residues" evidence="1">
    <location>
        <begin position="27"/>
        <end position="39"/>
    </location>
</feature>
<feature type="compositionally biased region" description="Basic and acidic residues" evidence="1">
    <location>
        <begin position="71"/>
        <end position="92"/>
    </location>
</feature>
<dbReference type="OrthoDB" id="10042604at2759"/>
<evidence type="ECO:0008006" key="4">
    <source>
        <dbReference type="Google" id="ProtNLM"/>
    </source>
</evidence>